<name>A0A4R3TNY9_9FIRM</name>
<dbReference type="AlphaFoldDB" id="A0A4R3TNY9"/>
<accession>A0A4R3TNY9</accession>
<dbReference type="Proteomes" id="UP000295773">
    <property type="component" value="Unassembled WGS sequence"/>
</dbReference>
<proteinExistence type="predicted"/>
<protein>
    <submittedName>
        <fullName evidence="1">Uncharacterized protein</fullName>
    </submittedName>
</protein>
<gene>
    <name evidence="1" type="ORF">EDD61_102114</name>
</gene>
<dbReference type="EMBL" id="SMBP01000002">
    <property type="protein sequence ID" value="TCU63111.1"/>
    <property type="molecule type" value="Genomic_DNA"/>
</dbReference>
<keyword evidence="2" id="KW-1185">Reference proteome</keyword>
<evidence type="ECO:0000313" key="1">
    <source>
        <dbReference type="EMBL" id="TCU63111.1"/>
    </source>
</evidence>
<sequence>MEQAHINDELPELQGHWANEMTTDGGIYTKGDGLPDNVLDSYGKKSYKTELVDDFVTLEDERLQENDYVFSAVHVVINEFDMTANEDIGGYLFNENTEYGNWEPADLYGRKSFDGEWIKLGKFVCVGNKIFNFIDNDGKVFENIDRNNTVKLPAGIIALKLEHESKYFKNKLNLDIRIQLRKTAHVASLIEGKDSIMLYNINSGRIFDSNGKWVNQKNTLTIEGSEKIKEQMIERDKAEYGMEGALGNHSKAWVLLEGYPTTSNMQKEIVKTTNDTKNQQYDIEYQSYAYEAAYSNYADPFDETSDNGTLKEQKSGTFYDLLPKGMYVDVGKIKVTTVYRQGGTTFLPDRPCDFTVQLKENWKNSGRTMMIIQVSMKPGEKNSIKYTNIQPNGWE</sequence>
<organism evidence="1 2">
    <name type="scientific">Longicatena caecimuris</name>
    <dbReference type="NCBI Taxonomy" id="1796635"/>
    <lineage>
        <taxon>Bacteria</taxon>
        <taxon>Bacillati</taxon>
        <taxon>Bacillota</taxon>
        <taxon>Erysipelotrichia</taxon>
        <taxon>Erysipelotrichales</taxon>
        <taxon>Erysipelotrichaceae</taxon>
        <taxon>Longicatena</taxon>
    </lineage>
</organism>
<reference evidence="1 2" key="1">
    <citation type="submission" date="2019-03" db="EMBL/GenBank/DDBJ databases">
        <title>Genomic Encyclopedia of Type Strains, Phase IV (KMG-IV): sequencing the most valuable type-strain genomes for metagenomic binning, comparative biology and taxonomic classification.</title>
        <authorList>
            <person name="Goeker M."/>
        </authorList>
    </citation>
    <scope>NUCLEOTIDE SEQUENCE [LARGE SCALE GENOMIC DNA]</scope>
    <source>
        <strain evidence="1 2">DSM 29481</strain>
    </source>
</reference>
<comment type="caution">
    <text evidence="1">The sequence shown here is derived from an EMBL/GenBank/DDBJ whole genome shotgun (WGS) entry which is preliminary data.</text>
</comment>
<evidence type="ECO:0000313" key="2">
    <source>
        <dbReference type="Proteomes" id="UP000295773"/>
    </source>
</evidence>
<dbReference type="RefSeq" id="WP_207900937.1">
    <property type="nucleotide sequence ID" value="NZ_JANKBG010000002.1"/>
</dbReference>